<dbReference type="PANTHER" id="PTHR37305">
    <property type="entry name" value="INTEGRAL MEMBRANE PROTEIN-RELATED"/>
    <property type="match status" value="1"/>
</dbReference>
<keyword evidence="1" id="KW-0812">Transmembrane</keyword>
<organism evidence="2 3">
    <name type="scientific">Halorubrum vacuolatum</name>
    <name type="common">Natronobacterium vacuolatum</name>
    <dbReference type="NCBI Taxonomy" id="63740"/>
    <lineage>
        <taxon>Archaea</taxon>
        <taxon>Methanobacteriati</taxon>
        <taxon>Methanobacteriota</taxon>
        <taxon>Stenosarchaea group</taxon>
        <taxon>Halobacteria</taxon>
        <taxon>Halobacteriales</taxon>
        <taxon>Haloferacaceae</taxon>
        <taxon>Halorubrum</taxon>
    </lineage>
</organism>
<dbReference type="OrthoDB" id="204776at2157"/>
<dbReference type="GO" id="GO:0140359">
    <property type="term" value="F:ABC-type transporter activity"/>
    <property type="evidence" value="ECO:0007669"/>
    <property type="project" value="InterPro"/>
</dbReference>
<name>A0A238XJ17_HALVU</name>
<evidence type="ECO:0000313" key="3">
    <source>
        <dbReference type="Proteomes" id="UP000198397"/>
    </source>
</evidence>
<evidence type="ECO:0000313" key="2">
    <source>
        <dbReference type="EMBL" id="SNR58578.1"/>
    </source>
</evidence>
<feature type="transmembrane region" description="Helical" evidence="1">
    <location>
        <begin position="12"/>
        <end position="34"/>
    </location>
</feature>
<dbReference type="AlphaFoldDB" id="A0A238XJ17"/>
<proteinExistence type="predicted"/>
<reference evidence="2 3" key="1">
    <citation type="submission" date="2017-06" db="EMBL/GenBank/DDBJ databases">
        <authorList>
            <person name="Kim H.J."/>
            <person name="Triplett B.A."/>
        </authorList>
    </citation>
    <scope>NUCLEOTIDE SEQUENCE [LARGE SCALE GENOMIC DNA]</scope>
    <source>
        <strain evidence="2 3">DSM 8800</strain>
    </source>
</reference>
<accession>A0A238XJ17</accession>
<feature type="transmembrane region" description="Helical" evidence="1">
    <location>
        <begin position="121"/>
        <end position="143"/>
    </location>
</feature>
<keyword evidence="1" id="KW-1133">Transmembrane helix</keyword>
<keyword evidence="1" id="KW-0472">Membrane</keyword>
<dbReference type="Proteomes" id="UP000198397">
    <property type="component" value="Unassembled WGS sequence"/>
</dbReference>
<dbReference type="EMBL" id="FZNQ01000018">
    <property type="protein sequence ID" value="SNR58578.1"/>
    <property type="molecule type" value="Genomic_DNA"/>
</dbReference>
<feature type="transmembrane region" description="Helical" evidence="1">
    <location>
        <begin position="189"/>
        <end position="207"/>
    </location>
</feature>
<gene>
    <name evidence="2" type="ORF">SAMN06264855_11830</name>
</gene>
<dbReference type="Pfam" id="PF12679">
    <property type="entry name" value="ABC2_membrane_2"/>
    <property type="match status" value="1"/>
</dbReference>
<dbReference type="PANTHER" id="PTHR37305:SF1">
    <property type="entry name" value="MEMBRANE PROTEIN"/>
    <property type="match status" value="1"/>
</dbReference>
<sequence>MLETARYEAGRRVRGSVVLSIAVSCYSGFIIWYFTVLEGVAIEDVFEDLPPALLEAFGVQDLATIEGFLGAQIYNFVWLLGLGLYFAYVAGGTIANDIESERMDLLLSFPISRSRLIAEKCLSLFVPLVVVNVVVGTVIYLFASFVGESIDPLHLLLVHLLSLPYLLVCVGIGLVCSVVADRAAIAERAAVGVVFVLYLVESVVGGADEYDWIQYFSPTHYYEPTPLLIDGTYDLIDSGILLVSFVGLLLLSQILFHRRDI</sequence>
<dbReference type="PROSITE" id="PS51257">
    <property type="entry name" value="PROKAR_LIPOPROTEIN"/>
    <property type="match status" value="1"/>
</dbReference>
<feature type="transmembrane region" description="Helical" evidence="1">
    <location>
        <begin position="76"/>
        <end position="95"/>
    </location>
</feature>
<protein>
    <submittedName>
        <fullName evidence="2">ABC-2 type transport system permease protein</fullName>
    </submittedName>
</protein>
<feature type="transmembrane region" description="Helical" evidence="1">
    <location>
        <begin position="155"/>
        <end position="180"/>
    </location>
</feature>
<dbReference type="GO" id="GO:0005886">
    <property type="term" value="C:plasma membrane"/>
    <property type="evidence" value="ECO:0007669"/>
    <property type="project" value="UniProtKB-SubCell"/>
</dbReference>
<keyword evidence="3" id="KW-1185">Reference proteome</keyword>
<dbReference type="RefSeq" id="WP_089385585.1">
    <property type="nucleotide sequence ID" value="NZ_FZNQ01000018.1"/>
</dbReference>
<feature type="transmembrane region" description="Helical" evidence="1">
    <location>
        <begin position="235"/>
        <end position="256"/>
    </location>
</feature>
<evidence type="ECO:0000256" key="1">
    <source>
        <dbReference type="SAM" id="Phobius"/>
    </source>
</evidence>